<evidence type="ECO:0000256" key="2">
    <source>
        <dbReference type="ARBA" id="ARBA00004308"/>
    </source>
</evidence>
<dbReference type="PANTHER" id="PTHR12145:SF37">
    <property type="entry name" value="MANNAN ENDO-1,6-ALPHA-MANNOSIDASE"/>
    <property type="match status" value="1"/>
</dbReference>
<evidence type="ECO:0000256" key="11">
    <source>
        <dbReference type="SAM" id="Phobius"/>
    </source>
</evidence>
<accession>A0AAD4KFD9</accession>
<keyword evidence="11" id="KW-1133">Transmembrane helix</keyword>
<feature type="transmembrane region" description="Helical" evidence="11">
    <location>
        <begin position="386"/>
        <end position="407"/>
    </location>
</feature>
<comment type="similarity">
    <text evidence="3 10">Belongs to the glycosyl hydrolase 76 family.</text>
</comment>
<name>A0AAD4KFD9_9EURO</name>
<organism evidence="12 13">
    <name type="scientific">Talaromyces proteolyticus</name>
    <dbReference type="NCBI Taxonomy" id="1131652"/>
    <lineage>
        <taxon>Eukaryota</taxon>
        <taxon>Fungi</taxon>
        <taxon>Dikarya</taxon>
        <taxon>Ascomycota</taxon>
        <taxon>Pezizomycotina</taxon>
        <taxon>Eurotiomycetes</taxon>
        <taxon>Eurotiomycetidae</taxon>
        <taxon>Eurotiales</taxon>
        <taxon>Trichocomaceae</taxon>
        <taxon>Talaromyces</taxon>
        <taxon>Talaromyces sect. Bacilispori</taxon>
    </lineage>
</organism>
<dbReference type="AlphaFoldDB" id="A0AAD4KFD9"/>
<dbReference type="PANTHER" id="PTHR12145">
    <property type="entry name" value="MANNAN ENDO-1,6-ALPHA-MANNOSIDASE DCW1"/>
    <property type="match status" value="1"/>
</dbReference>
<comment type="caution">
    <text evidence="12">The sequence shown here is derived from an EMBL/GenBank/DDBJ whole genome shotgun (WGS) entry which is preliminary data.</text>
</comment>
<dbReference type="GO" id="GO:0009272">
    <property type="term" value="P:fungal-type cell wall biogenesis"/>
    <property type="evidence" value="ECO:0007669"/>
    <property type="project" value="TreeGrafter"/>
</dbReference>
<keyword evidence="5" id="KW-0732">Signal</keyword>
<evidence type="ECO:0000256" key="1">
    <source>
        <dbReference type="ARBA" id="ARBA00001452"/>
    </source>
</evidence>
<dbReference type="GO" id="GO:0008496">
    <property type="term" value="F:mannan endo-1,6-alpha-mannosidase activity"/>
    <property type="evidence" value="ECO:0007669"/>
    <property type="project" value="UniProtKB-UniRule"/>
</dbReference>
<dbReference type="Gene3D" id="1.50.10.20">
    <property type="match status" value="1"/>
</dbReference>
<dbReference type="InterPro" id="IPR005198">
    <property type="entry name" value="Glyco_hydro_76"/>
</dbReference>
<evidence type="ECO:0000256" key="8">
    <source>
        <dbReference type="ARBA" id="ARBA00023180"/>
    </source>
</evidence>
<keyword evidence="8" id="KW-0325">Glycoprotein</keyword>
<dbReference type="GeneID" id="70252738"/>
<evidence type="ECO:0000256" key="3">
    <source>
        <dbReference type="ARBA" id="ARBA00009699"/>
    </source>
</evidence>
<comment type="subcellular location">
    <subcellularLocation>
        <location evidence="2">Endomembrane system</location>
    </subcellularLocation>
</comment>
<dbReference type="EMBL" id="JAJTJA010000013">
    <property type="protein sequence ID" value="KAH8690690.1"/>
    <property type="molecule type" value="Genomic_DNA"/>
</dbReference>
<evidence type="ECO:0000313" key="13">
    <source>
        <dbReference type="Proteomes" id="UP001201262"/>
    </source>
</evidence>
<dbReference type="Proteomes" id="UP001201262">
    <property type="component" value="Unassembled WGS sequence"/>
</dbReference>
<dbReference type="InterPro" id="IPR014480">
    <property type="entry name" value="Mannan-1_6-alpha_mannosidase"/>
</dbReference>
<dbReference type="FunFam" id="1.50.10.20:FF:000006">
    <property type="entry name" value="Mannan endo-1,6-alpha-mannosidase"/>
    <property type="match status" value="1"/>
</dbReference>
<keyword evidence="7 11" id="KW-0472">Membrane</keyword>
<comment type="catalytic activity">
    <reaction evidence="1 10">
        <text>Random hydrolysis of (1-&gt;6)-alpha-D-mannosidic linkages in unbranched (1-&gt;6)-mannans.</text>
        <dbReference type="EC" id="3.2.1.101"/>
    </reaction>
</comment>
<reference evidence="12" key="1">
    <citation type="submission" date="2021-12" db="EMBL/GenBank/DDBJ databases">
        <title>Convergent genome expansion in fungi linked to evolution of root-endophyte symbiosis.</title>
        <authorList>
            <consortium name="DOE Joint Genome Institute"/>
            <person name="Ke Y.-H."/>
            <person name="Bonito G."/>
            <person name="Liao H.-L."/>
            <person name="Looney B."/>
            <person name="Rojas-Flechas A."/>
            <person name="Nash J."/>
            <person name="Hameed K."/>
            <person name="Schadt C."/>
            <person name="Martin F."/>
            <person name="Crous P.W."/>
            <person name="Miettinen O."/>
            <person name="Magnuson J.K."/>
            <person name="Labbe J."/>
            <person name="Jacobson D."/>
            <person name="Doktycz M.J."/>
            <person name="Veneault-Fourrey C."/>
            <person name="Kuo A."/>
            <person name="Mondo S."/>
            <person name="Calhoun S."/>
            <person name="Riley R."/>
            <person name="Ohm R."/>
            <person name="LaButti K."/>
            <person name="Andreopoulos B."/>
            <person name="Pangilinan J."/>
            <person name="Nolan M."/>
            <person name="Tritt A."/>
            <person name="Clum A."/>
            <person name="Lipzen A."/>
            <person name="Daum C."/>
            <person name="Barry K."/>
            <person name="Grigoriev I.V."/>
            <person name="Vilgalys R."/>
        </authorList>
    </citation>
    <scope>NUCLEOTIDE SEQUENCE</scope>
    <source>
        <strain evidence="12">PMI_201</strain>
    </source>
</reference>
<evidence type="ECO:0000256" key="9">
    <source>
        <dbReference type="ARBA" id="ARBA00023295"/>
    </source>
</evidence>
<evidence type="ECO:0000256" key="10">
    <source>
        <dbReference type="PIRNR" id="PIRNR016302"/>
    </source>
</evidence>
<dbReference type="EC" id="3.2.1.101" evidence="4 10"/>
<evidence type="ECO:0000313" key="12">
    <source>
        <dbReference type="EMBL" id="KAH8690690.1"/>
    </source>
</evidence>
<dbReference type="GO" id="GO:0012505">
    <property type="term" value="C:endomembrane system"/>
    <property type="evidence" value="ECO:0007669"/>
    <property type="project" value="UniProtKB-SubCell"/>
</dbReference>
<dbReference type="Pfam" id="PF03663">
    <property type="entry name" value="Glyco_hydro_76"/>
    <property type="match status" value="1"/>
</dbReference>
<dbReference type="InterPro" id="IPR008928">
    <property type="entry name" value="6-hairpin_glycosidase_sf"/>
</dbReference>
<sequence>MMIHYTGNETGQIPGKIPNTWWEGGAMFMALIQYWYYTGDTTYNNEVSTGMQWQAGDGDYMPSNYSSYIGNDDQMFWGLAAMTAAELNYPEVSGGYSWLSLAQGVFNTQVERWDAADCGGGMRWQIWSWETGYTMKNAISNGGLFQLAARLARYTENSTYSDWAEKIWDWSTSHLVDTSTWAVADSVSLSDNCTSPDHTRWSYNYGAYLMGAAYMYNYTNGSETWLGPVNGLTNSTLSTFASATYNNTLADWECETTEVCNNNEIIFKGLVAGWLAFTAIVVPSTYNTIMPTLKTSAESAADACTGYGNNTCGVRWSIKSWDGWIGLEESMSATNIFWANLVPYNITSGPVTSTTGGNSTSNPGAGTGDNTGNMYQAPAITTADKAGAGILTALYAAGIIGGVYWLVTGE</sequence>
<dbReference type="GO" id="GO:0016052">
    <property type="term" value="P:carbohydrate catabolic process"/>
    <property type="evidence" value="ECO:0007669"/>
    <property type="project" value="InterPro"/>
</dbReference>
<evidence type="ECO:0000256" key="6">
    <source>
        <dbReference type="ARBA" id="ARBA00022801"/>
    </source>
</evidence>
<protein>
    <recommendedName>
        <fullName evidence="4 10">Mannan endo-1,6-alpha-mannosidase</fullName>
        <ecNumber evidence="4 10">3.2.1.101</ecNumber>
    </recommendedName>
</protein>
<keyword evidence="6 10" id="KW-0378">Hydrolase</keyword>
<evidence type="ECO:0000256" key="7">
    <source>
        <dbReference type="ARBA" id="ARBA00023136"/>
    </source>
</evidence>
<evidence type="ECO:0000256" key="4">
    <source>
        <dbReference type="ARBA" id="ARBA00012350"/>
    </source>
</evidence>
<evidence type="ECO:0000256" key="5">
    <source>
        <dbReference type="ARBA" id="ARBA00022729"/>
    </source>
</evidence>
<gene>
    <name evidence="12" type="ORF">BGW36DRAFT_58939</name>
</gene>
<dbReference type="RefSeq" id="XP_046066886.1">
    <property type="nucleotide sequence ID" value="XM_046222451.1"/>
</dbReference>
<keyword evidence="9 10" id="KW-0326">Glycosidase</keyword>
<dbReference type="PIRSF" id="PIRSF016302">
    <property type="entry name" value="Man_a_manosd"/>
    <property type="match status" value="1"/>
</dbReference>
<keyword evidence="13" id="KW-1185">Reference proteome</keyword>
<keyword evidence="11" id="KW-0812">Transmembrane</keyword>
<proteinExistence type="inferred from homology"/>
<dbReference type="SUPFAM" id="SSF48208">
    <property type="entry name" value="Six-hairpin glycosidases"/>
    <property type="match status" value="1"/>
</dbReference>